<protein>
    <submittedName>
        <fullName evidence="1">Uncharacterized protein</fullName>
    </submittedName>
</protein>
<sequence>FASCKELRVAQTGTHISVWAENGSNDILYQQFDLNMTKQLTPEVPLITREQGGGALLLNEDFTSFTSHICVADSYGNALAPSTVLLCSSSPTDLTVKGKPLSVSPAGVPVPTDSRGNLTVIHRVDDIASIVLTIMDAPGEPSVLGKTYTLNPAKKLQEGLAKVTDRASLKSVTLPDGSKLLDGSLATADMIENAGQAIGQFHKHMQSLPRDGSLQSASRNCVFAKNALVEASSDDKPWDFWHWLVHGAEPIVEWTVTVADDAAHWMFKTATDTFTVTHILKAISWVLQQVVKDIKKIIQWVGFLFEWEDILSTHNSFVDVVNDILDQAPVGFAKVEENVEGWFDQLNQTLKKYVNPKDKYMTQSFDPTSASQIKAETGLTNAAINTQGSNWSNYQLEHGGLRESLAAANMSASDEKDSDDPLSQIWKEIVEPAYENMKGDLSTFWNDLVHNFNYFKSFSLANVFTTAGIDLAVTMIDALKQITITKGKDLTIVDAISLLVALPTTVICKILTGKNPTSELPATSMPKNDTATTDEYPERTVGGAAANSIDRVANQAAKMFSNSILFTEGTMDEVLIPAALIATGIKYNTQVLKLAFPETDCVGFHGP</sequence>
<organism evidence="1 2">
    <name type="scientific">Podila minutissima</name>
    <dbReference type="NCBI Taxonomy" id="64525"/>
    <lineage>
        <taxon>Eukaryota</taxon>
        <taxon>Fungi</taxon>
        <taxon>Fungi incertae sedis</taxon>
        <taxon>Mucoromycota</taxon>
        <taxon>Mortierellomycotina</taxon>
        <taxon>Mortierellomycetes</taxon>
        <taxon>Mortierellales</taxon>
        <taxon>Mortierellaceae</taxon>
        <taxon>Podila</taxon>
    </lineage>
</organism>
<name>A0A9P5SNC3_9FUNG</name>
<dbReference type="Proteomes" id="UP000696485">
    <property type="component" value="Unassembled WGS sequence"/>
</dbReference>
<evidence type="ECO:0000313" key="1">
    <source>
        <dbReference type="EMBL" id="KAF9334328.1"/>
    </source>
</evidence>
<evidence type="ECO:0000313" key="2">
    <source>
        <dbReference type="Proteomes" id="UP000696485"/>
    </source>
</evidence>
<comment type="caution">
    <text evidence="1">The sequence shown here is derived from an EMBL/GenBank/DDBJ whole genome shotgun (WGS) entry which is preliminary data.</text>
</comment>
<gene>
    <name evidence="1" type="ORF">BG006_002355</name>
</gene>
<dbReference type="AlphaFoldDB" id="A0A9P5SNC3"/>
<reference evidence="1" key="1">
    <citation type="journal article" date="2020" name="Fungal Divers.">
        <title>Resolving the Mortierellaceae phylogeny through synthesis of multi-gene phylogenetics and phylogenomics.</title>
        <authorList>
            <person name="Vandepol N."/>
            <person name="Liber J."/>
            <person name="Desiro A."/>
            <person name="Na H."/>
            <person name="Kennedy M."/>
            <person name="Barry K."/>
            <person name="Grigoriev I.V."/>
            <person name="Miller A.N."/>
            <person name="O'Donnell K."/>
            <person name="Stajich J.E."/>
            <person name="Bonito G."/>
        </authorList>
    </citation>
    <scope>NUCLEOTIDE SEQUENCE</scope>
    <source>
        <strain evidence="1">NVP1</strain>
    </source>
</reference>
<keyword evidence="2" id="KW-1185">Reference proteome</keyword>
<dbReference type="EMBL" id="JAAAUY010000154">
    <property type="protein sequence ID" value="KAF9334328.1"/>
    <property type="molecule type" value="Genomic_DNA"/>
</dbReference>
<proteinExistence type="predicted"/>
<feature type="non-terminal residue" evidence="1">
    <location>
        <position position="607"/>
    </location>
</feature>
<accession>A0A9P5SNC3</accession>